<dbReference type="InterPro" id="IPR003889">
    <property type="entry name" value="FYrich_C"/>
</dbReference>
<evidence type="ECO:0000256" key="6">
    <source>
        <dbReference type="ARBA" id="ARBA00022723"/>
    </source>
</evidence>
<sequence length="2493" mass="275380">MIMQQQKKEPSQKNTHRASPAMGKVDTVKGSSEVSGDADGEKLKRSATPAQNDGMHGPVSNTNSLAEEVPDKSEGTGTKSENQQTDLKGNSTSELVNEVMATTERIPSVPLEDGKFEKETHCNKDHFSGELNAGQESVEVAAETKTVASEQEKGTPKPEDLTACIQACNEERCEATIADGKKEDRDSLSDNTNIVQGQVEQNVVGNEKTTEEVKGIKQEHSTTSFDGGSASKISSDAGNDIECKGGSELEGCPLDGRQRCPEVQRPNTDTVQILDNKKLEGSERKKESLLQEPKLPSKPDTFPEVSQVPVQPHHIPNQVPPVPPPPQPQHFIMQQQFMALQQQFLQMQQQRQVLVQQYQQLQQQLHQAGGQDPVLAGQVMAVQSQGQVLQQQMLQAWQQMQLIQQQLQLGGAPHQQQIAIQQQQPQVPQQPQLVPQWTPGVTQGHPIGAQPGLFPMRPGVVGLQHPLQPGMPLADKVLEPKPKPKQRSRSRSKSRDTPQPSPVGQQNPAIDWQPPKGKQTKPRQRKGKKAAEAKTNKDSDLELQQQMLQQQLYQQMEQRHRLMQQKQGVFVEQPPQPGPQPPMPLQQPGQHPPVLIQQHMVENPALLAQQPIDMPHPMRPLSHTPELSQGASRPDSQMALPPGTPGPQMPLQPTTQIPPGYPQTTEQGSFSQRFPTPEHYLKQFGQHQIHQRKPQVHYVAEANNPFSDQFQELHGKGRGRGGAKKKSGPKKPGKPRGKKAVVSAALADLAASQVENLTQQHQTKPALLEQSPQWLASTPSQLAQTIKQEKPDSDGVVLETSEVQMSAGNSDPRDAVPNDSLEGSKENEGALSQEIKATKGAPPEQYTEAKSENSSCNASSTVDAKKDTSLPDQEITTTESDSPALAEQDANESVDKSKRPCNGTGLEALQKLESMVADMANEEEACKELEKQSELERLLEDEEYDPEMDKMYDRDFMEETQYEQNLLSPAKAVGNGSQANSVASLECHEESLISPLLEETERRRERQKFFAESSSNDTVSVDKKAEDVTGNESESKQQGKGEMPLSPSDASDSTPCNVTNPHGDEKIDQIVSSADPVADQTKCVEESARDMSTDCVVEAGQEIQPKRTDDNQATQEEACAQNVPHEQDQCHDSFASQMLETAASGLILPKCEPMESPISPDAVNKVVYTGNGDIPLSPEAEQRLEGEHFQSHAPRDICDTFPQHNAANVASSIAPEAVHETVNQIPKPLDHIQSSLLQEPIPANPVRPPQREKPSKTTKQPSRPKNQHTSTEGSVKKKPSPKEEDPMKKQLQELRRQEYERKKREYEEQQKKKRELQKELRIQKQMIREQRKRQRIYMNSNNRSKQKAEVESGATASMKLSTPNNTHRDLKPASPLSLCEPKLLLTHALTHPYGSRPFNGQCLLKGNFGSAKVDGEVDYYSQFPTPDMDIVVGHPPTPPSSLPPSPGVHQHRNDSTGKPLVNGDVSPEQRERAELLAMRKPRARSQDSEHPAKRARYTGALESSRGGVSVPPSMPTPPLSDSAATVNDRLVEVISSGKPLSSAHAEANGKESNSSSSSTSPETVQYIASSSPESDALNRVQTPKFSALLHRECTDSPTFPAVTIKCEQVEHFLENGAPRSCSQSCSNVSDKNCVQTMCKLEAGQASRLENDSDDLDNIHVTLTLSPTSEQRVTDTVASVADLIGCSPPRRSDIVIEPAGKGLATKGYMTPHSLTSPAGDSSMAPRPHTSLDIYQKNPFPCSISPSEEKSSRKKLEGPYCRHCDVLIIGIGVKRKPEEEETVTTVESNQTESDAAADYKIYGVNVEAGDCTGDIFCSEACLKQYFAHFGSEYSSPTQECKSELKASQPCVEATVTSVGQTSVGAGNVTAVSAVDTHRGGVVADGLSPTSLRKIRSPSWKEEDEEDEEAKNCKRQRRLRWKRWQQSEAAKGDNKQRLELTPEEIAELLETHNESLKPSSSVGDDKRLCTLCGETGDGDNNASARLLNLDVDVWVHLNCALWSLEVYETLNGALMNVDVAVKRGTITNCVVCYKRGATVTCNQKIGLSKIGCPNNFHFSCAIDYGCVFLKDKTVLCREHRPDTPIIRDLVLSSYAVYRKVYVNRDEIQQIASMLRHNQETNDKPQTLRVGSLVVRSLGQLLPHQLQSFHTRDAVYPVGFKTIRFYWSMHSVNRRCKYHCVVEDAEGSPSFTIRVDDDEHKEQIVFKGKTPRDVWQQILVPILKMRKEAGLVNLFPQYITGEDLFGLSEQFVLRIIESMPGVDQMQGYNMRYGPSPIMELPLAVNPTGSARSEPLLKTHFRSARARALRSATSSGSAVSPAATVGAANSDESSGLYLKQFVYSKGSQYRKLKIEWKTNVFLGRSNIQGLGLFANKDMEAGSMVIEYIGAIIRNEVANRREQVYEKQNRGVYMFRIDSDAVIDATIAGGPARYINHSCMPNCVAEVVTFEKEQKIIIISNRKVEKGEELTYDYKFDFEDEENKIPCLCGAPNCRKWMN</sequence>
<dbReference type="GO" id="GO:0045944">
    <property type="term" value="P:positive regulation of transcription by RNA polymerase II"/>
    <property type="evidence" value="ECO:0007669"/>
    <property type="project" value="TreeGrafter"/>
</dbReference>
<keyword evidence="10" id="KW-0156">Chromatin regulator</keyword>
<gene>
    <name evidence="19" type="ORF">OS493_026954</name>
</gene>
<dbReference type="Pfam" id="PF00856">
    <property type="entry name" value="SET"/>
    <property type="match status" value="1"/>
</dbReference>
<dbReference type="GO" id="GO:0008270">
    <property type="term" value="F:zinc ion binding"/>
    <property type="evidence" value="ECO:0007669"/>
    <property type="project" value="UniProtKB-KW"/>
</dbReference>
<keyword evidence="6" id="KW-0479">Metal-binding</keyword>
<keyword evidence="3" id="KW-0489">Methyltransferase</keyword>
<keyword evidence="12" id="KW-0804">Transcription</keyword>
<feature type="compositionally biased region" description="Pro residues" evidence="15">
    <location>
        <begin position="1435"/>
        <end position="1446"/>
    </location>
</feature>
<feature type="compositionally biased region" description="Polar residues" evidence="15">
    <location>
        <begin position="852"/>
        <end position="862"/>
    </location>
</feature>
<organism evidence="19 20">
    <name type="scientific">Desmophyllum pertusum</name>
    <dbReference type="NCBI Taxonomy" id="174260"/>
    <lineage>
        <taxon>Eukaryota</taxon>
        <taxon>Metazoa</taxon>
        <taxon>Cnidaria</taxon>
        <taxon>Anthozoa</taxon>
        <taxon>Hexacorallia</taxon>
        <taxon>Scleractinia</taxon>
        <taxon>Caryophylliina</taxon>
        <taxon>Caryophylliidae</taxon>
        <taxon>Desmophyllum</taxon>
    </lineage>
</organism>
<dbReference type="InterPro" id="IPR046341">
    <property type="entry name" value="SET_dom_sf"/>
</dbReference>
<evidence type="ECO:0000313" key="19">
    <source>
        <dbReference type="EMBL" id="KAJ7371310.1"/>
    </source>
</evidence>
<feature type="region of interest" description="Disordered" evidence="15">
    <location>
        <begin position="1537"/>
        <end position="1578"/>
    </location>
</feature>
<feature type="compositionally biased region" description="Basic and acidic residues" evidence="15">
    <location>
        <begin position="1082"/>
        <end position="1092"/>
    </location>
</feature>
<evidence type="ECO:0000256" key="9">
    <source>
        <dbReference type="ARBA" id="ARBA00022833"/>
    </source>
</evidence>
<feature type="compositionally biased region" description="Polar residues" evidence="15">
    <location>
        <begin position="1354"/>
        <end position="1365"/>
    </location>
</feature>
<feature type="compositionally biased region" description="Low complexity" evidence="15">
    <location>
        <begin position="195"/>
        <end position="207"/>
    </location>
</feature>
<keyword evidence="4" id="KW-0808">Transferase</keyword>
<dbReference type="PANTHER" id="PTHR45888">
    <property type="entry name" value="HL01030P-RELATED"/>
    <property type="match status" value="1"/>
</dbReference>
<evidence type="ECO:0000256" key="7">
    <source>
        <dbReference type="ARBA" id="ARBA00022737"/>
    </source>
</evidence>
<feature type="compositionally biased region" description="Polar residues" evidence="15">
    <location>
        <begin position="75"/>
        <end position="95"/>
    </location>
</feature>
<feature type="coiled-coil region" evidence="14">
    <location>
        <begin position="344"/>
        <end position="371"/>
    </location>
</feature>
<dbReference type="Pfam" id="PF13832">
    <property type="entry name" value="zf-HC5HC2H_2"/>
    <property type="match status" value="1"/>
</dbReference>
<keyword evidence="9" id="KW-0862">Zinc</keyword>
<evidence type="ECO:0000256" key="3">
    <source>
        <dbReference type="ARBA" id="ARBA00022603"/>
    </source>
</evidence>
<feature type="compositionally biased region" description="Basic and acidic residues" evidence="15">
    <location>
        <begin position="1280"/>
        <end position="1316"/>
    </location>
</feature>
<evidence type="ECO:0000313" key="20">
    <source>
        <dbReference type="Proteomes" id="UP001163046"/>
    </source>
</evidence>
<feature type="compositionally biased region" description="Basic and acidic residues" evidence="15">
    <location>
        <begin position="208"/>
        <end position="220"/>
    </location>
</feature>
<feature type="region of interest" description="Disordered" evidence="15">
    <location>
        <begin position="1428"/>
        <end position="1522"/>
    </location>
</feature>
<keyword evidence="11" id="KW-0805">Transcription regulation</keyword>
<dbReference type="SUPFAM" id="SSF82199">
    <property type="entry name" value="SET domain"/>
    <property type="match status" value="1"/>
</dbReference>
<evidence type="ECO:0000259" key="17">
    <source>
        <dbReference type="PROSITE" id="PS50868"/>
    </source>
</evidence>
<feature type="compositionally biased region" description="Basic and acidic residues" evidence="15">
    <location>
        <begin position="179"/>
        <end position="188"/>
    </location>
</feature>
<comment type="subcellular location">
    <subcellularLocation>
        <location evidence="1">Nucleus</location>
    </subcellularLocation>
</comment>
<evidence type="ECO:0000259" key="18">
    <source>
        <dbReference type="PROSITE" id="PS51805"/>
    </source>
</evidence>
<reference evidence="19" key="1">
    <citation type="submission" date="2023-01" db="EMBL/GenBank/DDBJ databases">
        <title>Genome assembly of the deep-sea coral Lophelia pertusa.</title>
        <authorList>
            <person name="Herrera S."/>
            <person name="Cordes E."/>
        </authorList>
    </citation>
    <scope>NUCLEOTIDE SEQUENCE</scope>
    <source>
        <strain evidence="19">USNM1676648</strain>
        <tissue evidence="19">Polyp</tissue>
    </source>
</reference>
<feature type="compositionally biased region" description="Polar residues" evidence="15">
    <location>
        <begin position="1048"/>
        <end position="1060"/>
    </location>
</feature>
<feature type="coiled-coil region" evidence="14">
    <location>
        <begin position="909"/>
        <end position="939"/>
    </location>
</feature>
<feature type="compositionally biased region" description="Polar residues" evidence="15">
    <location>
        <begin position="625"/>
        <end position="635"/>
    </location>
</feature>
<dbReference type="PROSITE" id="PS51542">
    <property type="entry name" value="FYRN"/>
    <property type="match status" value="1"/>
</dbReference>
<dbReference type="Gene3D" id="3.30.40.10">
    <property type="entry name" value="Zinc/RING finger domain, C3HC4 (zinc finger)"/>
    <property type="match status" value="1"/>
</dbReference>
<feature type="domain" description="SET" evidence="16">
    <location>
        <begin position="2353"/>
        <end position="2469"/>
    </location>
</feature>
<feature type="region of interest" description="Disordered" evidence="15">
    <location>
        <begin position="1705"/>
        <end position="1728"/>
    </location>
</feature>
<dbReference type="InterPro" id="IPR034732">
    <property type="entry name" value="EPHD"/>
</dbReference>
<dbReference type="GO" id="GO:0042800">
    <property type="term" value="F:histone H3K4 methyltransferase activity"/>
    <property type="evidence" value="ECO:0007669"/>
    <property type="project" value="TreeGrafter"/>
</dbReference>
<keyword evidence="2" id="KW-0597">Phosphoprotein</keyword>
<dbReference type="SMART" id="SM00541">
    <property type="entry name" value="FYRN"/>
    <property type="match status" value="1"/>
</dbReference>
<evidence type="ECO:0000256" key="12">
    <source>
        <dbReference type="ARBA" id="ARBA00023163"/>
    </source>
</evidence>
<evidence type="ECO:0000259" key="16">
    <source>
        <dbReference type="PROSITE" id="PS50280"/>
    </source>
</evidence>
<keyword evidence="5" id="KW-0949">S-adenosyl-L-methionine</keyword>
<dbReference type="Gene3D" id="3.30.160.360">
    <property type="match status" value="1"/>
</dbReference>
<feature type="region of interest" description="Disordered" evidence="15">
    <location>
        <begin position="612"/>
        <end position="742"/>
    </location>
</feature>
<dbReference type="Pfam" id="PF05965">
    <property type="entry name" value="FYRC"/>
    <property type="match status" value="1"/>
</dbReference>
<keyword evidence="14" id="KW-0175">Coiled coil</keyword>
<evidence type="ECO:0000256" key="14">
    <source>
        <dbReference type="SAM" id="Coils"/>
    </source>
</evidence>
<evidence type="ECO:0000256" key="5">
    <source>
        <dbReference type="ARBA" id="ARBA00022691"/>
    </source>
</evidence>
<dbReference type="EMBL" id="MU826849">
    <property type="protein sequence ID" value="KAJ7371310.1"/>
    <property type="molecule type" value="Genomic_DNA"/>
</dbReference>
<dbReference type="PROSITE" id="PS51805">
    <property type="entry name" value="EPHD"/>
    <property type="match status" value="1"/>
</dbReference>
<proteinExistence type="predicted"/>
<keyword evidence="8" id="KW-0863">Zinc-finger</keyword>
<name>A0A9X0CPW3_9CNID</name>
<dbReference type="GO" id="GO:0044666">
    <property type="term" value="C:MLL3/4 complex"/>
    <property type="evidence" value="ECO:0007669"/>
    <property type="project" value="TreeGrafter"/>
</dbReference>
<dbReference type="Gene3D" id="2.170.270.10">
    <property type="entry name" value="SET domain"/>
    <property type="match status" value="1"/>
</dbReference>
<dbReference type="InterPro" id="IPR013083">
    <property type="entry name" value="Znf_RING/FYVE/PHD"/>
</dbReference>
<feature type="region of interest" description="Disordered" evidence="15">
    <location>
        <begin position="756"/>
        <end position="902"/>
    </location>
</feature>
<dbReference type="CDD" id="cd19171">
    <property type="entry name" value="SET_KMT2C_2D"/>
    <property type="match status" value="1"/>
</dbReference>
<dbReference type="FunFam" id="3.30.40.10:FF:000002">
    <property type="entry name" value="Histone-lysine N-methyltransferase"/>
    <property type="match status" value="1"/>
</dbReference>
<dbReference type="Pfam" id="PF05964">
    <property type="entry name" value="FYRN"/>
    <property type="match status" value="1"/>
</dbReference>
<evidence type="ECO:0000256" key="13">
    <source>
        <dbReference type="ARBA" id="ARBA00023242"/>
    </source>
</evidence>
<evidence type="ECO:0000256" key="10">
    <source>
        <dbReference type="ARBA" id="ARBA00022853"/>
    </source>
</evidence>
<dbReference type="GO" id="GO:0003713">
    <property type="term" value="F:transcription coactivator activity"/>
    <property type="evidence" value="ECO:0007669"/>
    <property type="project" value="TreeGrafter"/>
</dbReference>
<evidence type="ECO:0000256" key="2">
    <source>
        <dbReference type="ARBA" id="ARBA00022553"/>
    </source>
</evidence>
<evidence type="ECO:0000256" key="15">
    <source>
        <dbReference type="SAM" id="MobiDB-lite"/>
    </source>
</evidence>
<dbReference type="InterPro" id="IPR003616">
    <property type="entry name" value="Post-SET_dom"/>
</dbReference>
<dbReference type="PROSITE" id="PS50280">
    <property type="entry name" value="SET"/>
    <property type="match status" value="1"/>
</dbReference>
<dbReference type="SMART" id="SM00317">
    <property type="entry name" value="SET"/>
    <property type="match status" value="1"/>
</dbReference>
<accession>A0A9X0CPW3</accession>
<protein>
    <submittedName>
        <fullName evidence="19">Uncharacterized protein</fullName>
    </submittedName>
</protein>
<feature type="compositionally biased region" description="Polar residues" evidence="15">
    <location>
        <begin position="870"/>
        <end position="881"/>
    </location>
</feature>
<feature type="region of interest" description="Disordered" evidence="15">
    <location>
        <begin position="179"/>
        <end position="306"/>
    </location>
</feature>
<dbReference type="FunFam" id="2.170.270.10:FF:000003">
    <property type="entry name" value="Histone-lysine N-methyltransferase"/>
    <property type="match status" value="1"/>
</dbReference>
<feature type="compositionally biased region" description="Basic and acidic residues" evidence="15">
    <location>
        <begin position="811"/>
        <end position="828"/>
    </location>
</feature>
<comment type="caution">
    <text evidence="19">The sequence shown here is derived from an EMBL/GenBank/DDBJ whole genome shotgun (WGS) entry which is preliminary data.</text>
</comment>
<feature type="compositionally biased region" description="Polar residues" evidence="15">
    <location>
        <begin position="221"/>
        <end position="237"/>
    </location>
</feature>
<keyword evidence="13" id="KW-0539">Nucleus</keyword>
<dbReference type="InterPro" id="IPR003888">
    <property type="entry name" value="FYrich_N"/>
</dbReference>
<feature type="domain" description="PHD-type" evidence="18">
    <location>
        <begin position="1963"/>
        <end position="2077"/>
    </location>
</feature>
<keyword evidence="20" id="KW-1185">Reference proteome</keyword>
<feature type="region of interest" description="Disordered" evidence="15">
    <location>
        <begin position="1221"/>
        <end position="1316"/>
    </location>
</feature>
<feature type="compositionally biased region" description="Polar residues" evidence="15">
    <location>
        <begin position="1257"/>
        <end position="1273"/>
    </location>
</feature>
<dbReference type="PROSITE" id="PS51543">
    <property type="entry name" value="FYRC"/>
    <property type="match status" value="1"/>
</dbReference>
<dbReference type="OrthoDB" id="5987005at2759"/>
<feature type="region of interest" description="Disordered" evidence="15">
    <location>
        <begin position="1170"/>
        <end position="1203"/>
    </location>
</feature>
<feature type="compositionally biased region" description="Basic and acidic residues" evidence="15">
    <location>
        <begin position="1180"/>
        <end position="1198"/>
    </location>
</feature>
<feature type="compositionally biased region" description="Basic and acidic residues" evidence="15">
    <location>
        <begin position="275"/>
        <end position="289"/>
    </location>
</feature>
<evidence type="ECO:0000256" key="4">
    <source>
        <dbReference type="ARBA" id="ARBA00022679"/>
    </source>
</evidence>
<dbReference type="SMART" id="SM00508">
    <property type="entry name" value="PostSET"/>
    <property type="match status" value="1"/>
</dbReference>
<feature type="domain" description="Post-SET" evidence="17">
    <location>
        <begin position="2477"/>
        <end position="2493"/>
    </location>
</feature>
<evidence type="ECO:0000256" key="8">
    <source>
        <dbReference type="ARBA" id="ARBA00022771"/>
    </source>
</evidence>
<feature type="compositionally biased region" description="Basic and acidic residues" evidence="15">
    <location>
        <begin position="529"/>
        <end position="540"/>
    </location>
</feature>
<feature type="compositionally biased region" description="Polar residues" evidence="15">
    <location>
        <begin position="1561"/>
        <end position="1578"/>
    </location>
</feature>
<dbReference type="Proteomes" id="UP001163046">
    <property type="component" value="Unassembled WGS sequence"/>
</dbReference>
<feature type="compositionally biased region" description="Basic and acidic residues" evidence="15">
    <location>
        <begin position="1"/>
        <end position="11"/>
    </location>
</feature>
<feature type="compositionally biased region" description="Basic and acidic residues" evidence="15">
    <location>
        <begin position="1020"/>
        <end position="1039"/>
    </location>
</feature>
<feature type="compositionally biased region" description="Polar residues" evidence="15">
    <location>
        <begin position="770"/>
        <end position="786"/>
    </location>
</feature>
<evidence type="ECO:0000256" key="1">
    <source>
        <dbReference type="ARBA" id="ARBA00004123"/>
    </source>
</evidence>
<dbReference type="GO" id="GO:0032259">
    <property type="term" value="P:methylation"/>
    <property type="evidence" value="ECO:0007669"/>
    <property type="project" value="UniProtKB-KW"/>
</dbReference>
<feature type="compositionally biased region" description="Polar residues" evidence="15">
    <location>
        <begin position="651"/>
        <end position="674"/>
    </location>
</feature>
<feature type="compositionally biased region" description="Basic residues" evidence="15">
    <location>
        <begin position="483"/>
        <end position="492"/>
    </location>
</feature>
<feature type="compositionally biased region" description="Basic residues" evidence="15">
    <location>
        <begin position="716"/>
        <end position="739"/>
    </location>
</feature>
<feature type="compositionally biased region" description="Basic residues" evidence="15">
    <location>
        <begin position="518"/>
        <end position="528"/>
    </location>
</feature>
<feature type="region of interest" description="Disordered" evidence="15">
    <location>
        <begin position="1341"/>
        <end position="1372"/>
    </location>
</feature>
<evidence type="ECO:0000256" key="11">
    <source>
        <dbReference type="ARBA" id="ARBA00023015"/>
    </source>
</evidence>
<feature type="region of interest" description="Disordered" evidence="15">
    <location>
        <begin position="967"/>
        <end position="1092"/>
    </location>
</feature>
<dbReference type="PROSITE" id="PS50868">
    <property type="entry name" value="POST_SET"/>
    <property type="match status" value="1"/>
</dbReference>
<feature type="compositionally biased region" description="Basic and acidic residues" evidence="15">
    <location>
        <begin position="999"/>
        <end position="1009"/>
    </location>
</feature>
<feature type="region of interest" description="Disordered" evidence="15">
    <location>
        <begin position="440"/>
        <end position="540"/>
    </location>
</feature>
<dbReference type="SMART" id="SM00542">
    <property type="entry name" value="FYRC"/>
    <property type="match status" value="1"/>
</dbReference>
<feature type="region of interest" description="Disordered" evidence="15">
    <location>
        <begin position="1"/>
        <end position="115"/>
    </location>
</feature>
<dbReference type="InterPro" id="IPR001214">
    <property type="entry name" value="SET_dom"/>
</dbReference>
<keyword evidence="7" id="KW-0677">Repeat</keyword>
<dbReference type="PANTHER" id="PTHR45888:SF6">
    <property type="entry name" value="HL01030P-RELATED"/>
    <property type="match status" value="1"/>
</dbReference>